<proteinExistence type="predicted"/>
<protein>
    <submittedName>
        <fullName evidence="1">Uncharacterized protein</fullName>
    </submittedName>
</protein>
<dbReference type="InterPro" id="IPR045538">
    <property type="entry name" value="CIS_TMP"/>
</dbReference>
<gene>
    <name evidence="1" type="ORF">IMCC3317_26070</name>
</gene>
<dbReference type="EMBL" id="CP019288">
    <property type="protein sequence ID" value="QHI37229.1"/>
    <property type="molecule type" value="Genomic_DNA"/>
</dbReference>
<organism evidence="1 2">
    <name type="scientific">Kordia antarctica</name>
    <dbReference type="NCBI Taxonomy" id="1218801"/>
    <lineage>
        <taxon>Bacteria</taxon>
        <taxon>Pseudomonadati</taxon>
        <taxon>Bacteroidota</taxon>
        <taxon>Flavobacteriia</taxon>
        <taxon>Flavobacteriales</taxon>
        <taxon>Flavobacteriaceae</taxon>
        <taxon>Kordia</taxon>
    </lineage>
</organism>
<dbReference type="KEGG" id="kan:IMCC3317_26070"/>
<dbReference type="RefSeq" id="WP_160129870.1">
    <property type="nucleotide sequence ID" value="NZ_CP019288.1"/>
</dbReference>
<sequence length="1414" mass="162856">MYNQEAHIVTRCQWNTGFDSKHLAHELQTAISTWSAYKMKRIITNVFDSICPKGQVLKINKLVIDLGSITYENMLSELPLRLEEALRNALYDLIMYPKSGDKTLEIVNQKMAQISVLRTFLLQGMMPWNYQETYGSAAQIMRSQLLNNRLDAIQMIQEIGLQENVRKRISWQFTDDTIKKIIAGLEPNNHQQIISFSEEFVKVQERETIVQTSTSDLKKNIWLWILNYLFTDRGTIFNKVAFVRNTVEQMANHFNLSYEAMLELIENAVERTCEYSHINKGFIAILRLLSEELHHTAFTKVKTKKQKENFWVKIADYFNESSKRSTPTQKNEFNELVINLSKLDATRFQKIVLNVEQKPATWKTILNDLIPASIENLFVALSPSQSKSVLTQISFLSKLNTETAVKIDKLDLYTFGIEFCIANQNASVSKDAFLAFIVQKLATKQQQTKLVILDRFVASNVTNTHKKTTFISLFKSLHTLYQQEVSSSKMVASEETLHRIITTYSSEIQNNKGHSKQAQELEKTILMWISTSPVQFWNVVTKVQKTHSVTVHILTLISTYGTQRFLKQVHPETFKIVEKVHQFMDELISKNPRKATALRAIKHVLVDTAFEVIWKHEKLSSAKLFSELLYVLKQSSAVSKVSTNAIEEAIQLLLKYPKTKTLAWSSQEFEAIKKQHTTNVSKTVLEEILEFVAQPNQEVIVATFVSKLVRAKKITTNEFKAQENTFISYLLSNGIQIRERLVSRFLQQISATKTTFTATEIKTLLQDCFWQSLVTYDLYRGNERKFIVLFEETVFETFPVLKKEERKQKIEYREQNIEKRNEKIEVRVALKNEVLMTPYKIAVSVLFEALKENLKTTNASFEISKNTYSYKQLFVVGLETSPTEIRNIIKETIQTEKQLLLVRNAITFEEFIVLIASDLSSSQQAIFKAIHVVFALAKQLGNSQLIASLETIFWKQTIALIQTKNTAKKVLEILVKTTFEKLSEIATLDQITIVKHIQNSGLKVPEILKTVLLERHQIFELVSEEIHENTLSEAIKTCIEQQKIELLSEYLITQFAIPAWFQHKETRNYRSIVNELILHQPSIILKTIRSQQISEVQLTKFSQTIHFATLIKSLLKLYPTQQKQLTDIQKLYEHIALISMNGISTKVLQEILVKKVLTAWRNSNWSLIASTNIWNEFLWETCGKKGVKERDFFKAMNTIKTALPASLLIPYKNVLPVVKPTLQTQKTIEYKNTKKPSMNTKSIALPDEGVPIPNAGLVLLNSYFLMLFERLGITADKVFKTPENQLDAVHYLQYIVTGLTQTDESLLTLNKVLCGLSPDTPVRDSIEMTQDQKQLIDGLIQAAIGYWSAIGDTSINGFRGNWLVRDGILRETDERWELTVEKRAYDILMLKSPFSFSIIKLPWMRKPLHVTWAY</sequence>
<dbReference type="Proteomes" id="UP000464657">
    <property type="component" value="Chromosome"/>
</dbReference>
<dbReference type="Pfam" id="PF19268">
    <property type="entry name" value="CIS_TMP"/>
    <property type="match status" value="2"/>
</dbReference>
<accession>A0A7L4ZLC4</accession>
<dbReference type="OrthoDB" id="1488184at2"/>
<evidence type="ECO:0000313" key="2">
    <source>
        <dbReference type="Proteomes" id="UP000464657"/>
    </source>
</evidence>
<keyword evidence="2" id="KW-1185">Reference proteome</keyword>
<reference evidence="1 2" key="1">
    <citation type="journal article" date="2013" name="Int. J. Syst. Evol. Microbiol.">
        <title>Kordia antarctica sp. nov., isolated from Antarctic seawater.</title>
        <authorList>
            <person name="Baek K."/>
            <person name="Choi A."/>
            <person name="Kang I."/>
            <person name="Lee K."/>
            <person name="Cho J.C."/>
        </authorList>
    </citation>
    <scope>NUCLEOTIDE SEQUENCE [LARGE SCALE GENOMIC DNA]</scope>
    <source>
        <strain evidence="1 2">IMCC3317</strain>
    </source>
</reference>
<evidence type="ECO:0000313" key="1">
    <source>
        <dbReference type="EMBL" id="QHI37229.1"/>
    </source>
</evidence>
<name>A0A7L4ZLC4_9FLAO</name>